<organism evidence="2 3">
    <name type="scientific">Ampelomyces quisqualis</name>
    <name type="common">Powdery mildew agent</name>
    <dbReference type="NCBI Taxonomy" id="50730"/>
    <lineage>
        <taxon>Eukaryota</taxon>
        <taxon>Fungi</taxon>
        <taxon>Dikarya</taxon>
        <taxon>Ascomycota</taxon>
        <taxon>Pezizomycotina</taxon>
        <taxon>Dothideomycetes</taxon>
        <taxon>Pleosporomycetidae</taxon>
        <taxon>Pleosporales</taxon>
        <taxon>Pleosporineae</taxon>
        <taxon>Phaeosphaeriaceae</taxon>
        <taxon>Ampelomyces</taxon>
    </lineage>
</organism>
<dbReference type="PANTHER" id="PTHR38787">
    <property type="entry name" value="REGULATORY P DOMAIN-CONTAINING PROTEIN"/>
    <property type="match status" value="1"/>
</dbReference>
<feature type="signal peptide" evidence="1">
    <location>
        <begin position="1"/>
        <end position="23"/>
    </location>
</feature>
<keyword evidence="3" id="KW-1185">Reference proteome</keyword>
<name>A0A6A5QJ53_AMPQU</name>
<proteinExistence type="predicted"/>
<dbReference type="Proteomes" id="UP000800096">
    <property type="component" value="Unassembled WGS sequence"/>
</dbReference>
<evidence type="ECO:0000313" key="2">
    <source>
        <dbReference type="EMBL" id="KAF1915402.1"/>
    </source>
</evidence>
<feature type="chain" id="PRO_5025338708" evidence="1">
    <location>
        <begin position="24"/>
        <end position="497"/>
    </location>
</feature>
<protein>
    <submittedName>
        <fullName evidence="2">Uncharacterized protein</fullName>
    </submittedName>
</protein>
<dbReference type="InterPro" id="IPR027589">
    <property type="entry name" value="Choice_anch_B"/>
</dbReference>
<dbReference type="OrthoDB" id="2099887at2759"/>
<dbReference type="EMBL" id="ML979136">
    <property type="protein sequence ID" value="KAF1915402.1"/>
    <property type="molecule type" value="Genomic_DNA"/>
</dbReference>
<sequence>MKWSTLATAAVLPLASASGFTHAEYASGEVMDLMMSSKEAAWAKQRAAGNYDSKKWAGFDKKRANKNKIECKNGRVEAVIGDADQTYKCKNIDLYDFKTHAELGDAVGEGSGSWGWTHKGREFIAIGQTYGASFSEVTRDGQLEYLGRLPAQNDSVIWREMQVLKDTLIVGSEGIGHGLQFFDMKKLLKLSPKNPKIFDIKTDVAWINIEQGIKGRSHTVRANEEKNYAVALGCGGRPGRNDTCAGGPVFINTDDPTKPYVEGCAPQDGYTHDAQCIVYRGPHKKYYNRDICYGYNEDTLTIYDVTNKKGVGAASIISRTPYVGASYTHQGWVTDEYWQTHLVMDDELDEGQIDPNRTAPNSPAKDGYAVTYLWDIQNLEAPKVSGYYKATTRMVDHNQFVIDGLAFQSNYQSGLRVLDVSSVLKFPDGSKVEEIAYFDVFPGDDAQPGGGDALWDAGTWSHFTLPSGYTVINTIDRGAFVVKPKWGKAKGKYFGQH</sequence>
<dbReference type="PANTHER" id="PTHR38787:SF3">
    <property type="entry name" value="REGULATORY P DOMAIN-CONTAINING PROTEIN"/>
    <property type="match status" value="1"/>
</dbReference>
<reference evidence="2" key="1">
    <citation type="journal article" date="2020" name="Stud. Mycol.">
        <title>101 Dothideomycetes genomes: a test case for predicting lifestyles and emergence of pathogens.</title>
        <authorList>
            <person name="Haridas S."/>
            <person name="Albert R."/>
            <person name="Binder M."/>
            <person name="Bloem J."/>
            <person name="Labutti K."/>
            <person name="Salamov A."/>
            <person name="Andreopoulos B."/>
            <person name="Baker S."/>
            <person name="Barry K."/>
            <person name="Bills G."/>
            <person name="Bluhm B."/>
            <person name="Cannon C."/>
            <person name="Castanera R."/>
            <person name="Culley D."/>
            <person name="Daum C."/>
            <person name="Ezra D."/>
            <person name="Gonzalez J."/>
            <person name="Henrissat B."/>
            <person name="Kuo A."/>
            <person name="Liang C."/>
            <person name="Lipzen A."/>
            <person name="Lutzoni F."/>
            <person name="Magnuson J."/>
            <person name="Mondo S."/>
            <person name="Nolan M."/>
            <person name="Ohm R."/>
            <person name="Pangilinan J."/>
            <person name="Park H.-J."/>
            <person name="Ramirez L."/>
            <person name="Alfaro M."/>
            <person name="Sun H."/>
            <person name="Tritt A."/>
            <person name="Yoshinaga Y."/>
            <person name="Zwiers L.-H."/>
            <person name="Turgeon B."/>
            <person name="Goodwin S."/>
            <person name="Spatafora J."/>
            <person name="Crous P."/>
            <person name="Grigoriev I."/>
        </authorList>
    </citation>
    <scope>NUCLEOTIDE SEQUENCE</scope>
    <source>
        <strain evidence="2">HMLAC05119</strain>
    </source>
</reference>
<evidence type="ECO:0000313" key="3">
    <source>
        <dbReference type="Proteomes" id="UP000800096"/>
    </source>
</evidence>
<dbReference type="AlphaFoldDB" id="A0A6A5QJ53"/>
<dbReference type="GO" id="GO:0005576">
    <property type="term" value="C:extracellular region"/>
    <property type="evidence" value="ECO:0007669"/>
    <property type="project" value="TreeGrafter"/>
</dbReference>
<evidence type="ECO:0000256" key="1">
    <source>
        <dbReference type="SAM" id="SignalP"/>
    </source>
</evidence>
<gene>
    <name evidence="2" type="ORF">BDU57DRAFT_530394</name>
</gene>
<dbReference type="NCBIfam" id="TIGR04312">
    <property type="entry name" value="choice_anch_B"/>
    <property type="match status" value="1"/>
</dbReference>
<accession>A0A6A5QJ53</accession>
<keyword evidence="1" id="KW-0732">Signal</keyword>